<protein>
    <submittedName>
        <fullName evidence="8">YihY/virulence factor BrkB family protein</fullName>
    </submittedName>
</protein>
<sequence>MAFLKRITGAAGIGVALGYLSGVVSSRRVRRRREAARGRLARTPLQMTWLGWKDVLLRFVGNVGDNRLTSLAGAVAFFTLLSLVPALSLLVTIYRYFTDPATIAGQLDAITAMFPQAARELIHEQAMRLSGQSGFSLSLTFVISFLVATWSANAAVKAIFDALNIIYREQEKRSFLKLNAVSLFTTVSGIVLLASVLVIIASLPVVTALFPFHSELERLIRLVRWPIFLVVAILSIACLYWIGPSRERMRFVWVMPGAVAAALLWAAASYAFSWYVSTLGNYTAAYGSLATVVVFMTWLWLSATIVLAGAELNAELEHQTAHDTTAGRAKPLGERGATMADRVGPPRAG</sequence>
<feature type="transmembrane region" description="Helical" evidence="7">
    <location>
        <begin position="75"/>
        <end position="97"/>
    </location>
</feature>
<reference evidence="8" key="1">
    <citation type="submission" date="2020-09" db="EMBL/GenBank/DDBJ databases">
        <title>Bosea spartocytisi sp. nov. a root nodule endophyte of Spartocytisus supranubius in the high mountain ecosystem fo the Teide National Park (Canary Islands, Spain).</title>
        <authorList>
            <person name="Pulido-Suarez L."/>
            <person name="Peix A."/>
            <person name="Igual J.M."/>
            <person name="Socas-Perez N."/>
            <person name="Velazquez E."/>
            <person name="Flores-Felix J.D."/>
            <person name="Leon-Barrios M."/>
        </authorList>
    </citation>
    <scope>NUCLEOTIDE SEQUENCE</scope>
    <source>
        <strain evidence="8">SSUT16</strain>
    </source>
</reference>
<evidence type="ECO:0000256" key="5">
    <source>
        <dbReference type="ARBA" id="ARBA00023136"/>
    </source>
</evidence>
<feature type="transmembrane region" description="Helical" evidence="7">
    <location>
        <begin position="284"/>
        <end position="308"/>
    </location>
</feature>
<evidence type="ECO:0000256" key="1">
    <source>
        <dbReference type="ARBA" id="ARBA00004651"/>
    </source>
</evidence>
<dbReference type="AlphaFoldDB" id="A0A927EAP6"/>
<dbReference type="Proteomes" id="UP000619295">
    <property type="component" value="Unassembled WGS sequence"/>
</dbReference>
<comment type="caution">
    <text evidence="8">The sequence shown here is derived from an EMBL/GenBank/DDBJ whole genome shotgun (WGS) entry which is preliminary data.</text>
</comment>
<name>A0A927EAP6_9HYPH</name>
<dbReference type="EMBL" id="JACXWY010000003">
    <property type="protein sequence ID" value="MBD3845299.1"/>
    <property type="molecule type" value="Genomic_DNA"/>
</dbReference>
<keyword evidence="3 7" id="KW-0812">Transmembrane</keyword>
<dbReference type="GO" id="GO:0005886">
    <property type="term" value="C:plasma membrane"/>
    <property type="evidence" value="ECO:0007669"/>
    <property type="project" value="UniProtKB-SubCell"/>
</dbReference>
<dbReference type="NCBIfam" id="TIGR00765">
    <property type="entry name" value="yihY_not_rbn"/>
    <property type="match status" value="1"/>
</dbReference>
<feature type="transmembrane region" description="Helical" evidence="7">
    <location>
        <begin position="6"/>
        <end position="24"/>
    </location>
</feature>
<evidence type="ECO:0000256" key="6">
    <source>
        <dbReference type="SAM" id="MobiDB-lite"/>
    </source>
</evidence>
<evidence type="ECO:0000256" key="2">
    <source>
        <dbReference type="ARBA" id="ARBA00022475"/>
    </source>
</evidence>
<evidence type="ECO:0000256" key="4">
    <source>
        <dbReference type="ARBA" id="ARBA00022989"/>
    </source>
</evidence>
<dbReference type="PANTHER" id="PTHR30213">
    <property type="entry name" value="INNER MEMBRANE PROTEIN YHJD"/>
    <property type="match status" value="1"/>
</dbReference>
<organism evidence="8 9">
    <name type="scientific">Bosea spartocytisi</name>
    <dbReference type="NCBI Taxonomy" id="2773451"/>
    <lineage>
        <taxon>Bacteria</taxon>
        <taxon>Pseudomonadati</taxon>
        <taxon>Pseudomonadota</taxon>
        <taxon>Alphaproteobacteria</taxon>
        <taxon>Hyphomicrobiales</taxon>
        <taxon>Boseaceae</taxon>
        <taxon>Bosea</taxon>
    </lineage>
</organism>
<accession>A0A927EAP6</accession>
<keyword evidence="4 7" id="KW-1133">Transmembrane helix</keyword>
<feature type="region of interest" description="Disordered" evidence="6">
    <location>
        <begin position="321"/>
        <end position="349"/>
    </location>
</feature>
<keyword evidence="9" id="KW-1185">Reference proteome</keyword>
<evidence type="ECO:0000313" key="9">
    <source>
        <dbReference type="Proteomes" id="UP000619295"/>
    </source>
</evidence>
<dbReference type="PIRSF" id="PIRSF035875">
    <property type="entry name" value="RNase_BN"/>
    <property type="match status" value="1"/>
</dbReference>
<feature type="transmembrane region" description="Helical" evidence="7">
    <location>
        <begin position="251"/>
        <end position="272"/>
    </location>
</feature>
<feature type="transmembrane region" description="Helical" evidence="7">
    <location>
        <begin position="181"/>
        <end position="210"/>
    </location>
</feature>
<gene>
    <name evidence="8" type="ORF">IED13_06295</name>
</gene>
<keyword evidence="5 7" id="KW-0472">Membrane</keyword>
<keyword evidence="2" id="KW-1003">Cell membrane</keyword>
<feature type="transmembrane region" description="Helical" evidence="7">
    <location>
        <begin position="222"/>
        <end position="242"/>
    </location>
</feature>
<dbReference type="PANTHER" id="PTHR30213:SF0">
    <property type="entry name" value="UPF0761 MEMBRANE PROTEIN YIHY"/>
    <property type="match status" value="1"/>
</dbReference>
<dbReference type="InterPro" id="IPR017039">
    <property type="entry name" value="Virul_fac_BrkB"/>
</dbReference>
<feature type="transmembrane region" description="Helical" evidence="7">
    <location>
        <begin position="137"/>
        <end position="160"/>
    </location>
</feature>
<proteinExistence type="predicted"/>
<dbReference type="Pfam" id="PF03631">
    <property type="entry name" value="Virul_fac_BrkB"/>
    <property type="match status" value="1"/>
</dbReference>
<evidence type="ECO:0000256" key="7">
    <source>
        <dbReference type="SAM" id="Phobius"/>
    </source>
</evidence>
<evidence type="ECO:0000313" key="8">
    <source>
        <dbReference type="EMBL" id="MBD3845299.1"/>
    </source>
</evidence>
<dbReference type="RefSeq" id="WP_038364765.1">
    <property type="nucleotide sequence ID" value="NZ_JACXWY010000003.1"/>
</dbReference>
<comment type="subcellular location">
    <subcellularLocation>
        <location evidence="1">Cell membrane</location>
        <topology evidence="1">Multi-pass membrane protein</topology>
    </subcellularLocation>
</comment>
<evidence type="ECO:0000256" key="3">
    <source>
        <dbReference type="ARBA" id="ARBA00022692"/>
    </source>
</evidence>